<reference evidence="2" key="1">
    <citation type="journal article" date="2015" name="ISME J.">
        <title>Draft Genome Sequence of Streptomyces incarnatus NRRL8089, which Produces the Nucleoside Antibiotic Sinefungin.</title>
        <authorList>
            <person name="Oshima K."/>
            <person name="Hattori M."/>
            <person name="Shimizu H."/>
            <person name="Fukuda K."/>
            <person name="Nemoto M."/>
            <person name="Inagaki K."/>
            <person name="Tamura T."/>
        </authorList>
    </citation>
    <scope>NUCLEOTIDE SEQUENCE</scope>
    <source>
        <strain evidence="2">FACHB-1277</strain>
    </source>
</reference>
<gene>
    <name evidence="2" type="ORF">H6F44_07890</name>
</gene>
<evidence type="ECO:0000256" key="1">
    <source>
        <dbReference type="SAM" id="Coils"/>
    </source>
</evidence>
<accession>A0A926USQ6</accession>
<evidence type="ECO:0000313" key="3">
    <source>
        <dbReference type="Proteomes" id="UP000631421"/>
    </source>
</evidence>
<dbReference type="RefSeq" id="WP_190350414.1">
    <property type="nucleotide sequence ID" value="NZ_JACJPY010000018.1"/>
</dbReference>
<keyword evidence="1" id="KW-0175">Coiled coil</keyword>
<evidence type="ECO:0000313" key="2">
    <source>
        <dbReference type="EMBL" id="MBD2150043.1"/>
    </source>
</evidence>
<dbReference type="EMBL" id="JACJPY010000018">
    <property type="protein sequence ID" value="MBD2150043.1"/>
    <property type="molecule type" value="Genomic_DNA"/>
</dbReference>
<feature type="coiled-coil region" evidence="1">
    <location>
        <begin position="9"/>
        <end position="50"/>
    </location>
</feature>
<organism evidence="2 3">
    <name type="scientific">Pseudanabaena cinerea FACHB-1277</name>
    <dbReference type="NCBI Taxonomy" id="2949581"/>
    <lineage>
        <taxon>Bacteria</taxon>
        <taxon>Bacillati</taxon>
        <taxon>Cyanobacteriota</taxon>
        <taxon>Cyanophyceae</taxon>
        <taxon>Pseudanabaenales</taxon>
        <taxon>Pseudanabaenaceae</taxon>
        <taxon>Pseudanabaena</taxon>
        <taxon>Pseudanabaena cinerea</taxon>
    </lineage>
</organism>
<sequence length="118" mass="13415">MSEAIEYSTHEYRAKILDLVAKLNDAERERDQSQDKIKNLEGIINSNEAEQKSRFEKLQTIAINGIEAASLILTVITQADTAHWQKKENLRNAIAVLQSVQKRIAKADPFPCPFDDDF</sequence>
<dbReference type="AlphaFoldDB" id="A0A926USQ6"/>
<dbReference type="Proteomes" id="UP000631421">
    <property type="component" value="Unassembled WGS sequence"/>
</dbReference>
<protein>
    <submittedName>
        <fullName evidence="2">Uncharacterized protein</fullName>
    </submittedName>
</protein>
<proteinExistence type="predicted"/>
<name>A0A926USQ6_9CYAN</name>
<keyword evidence="3" id="KW-1185">Reference proteome</keyword>
<reference evidence="2" key="2">
    <citation type="submission" date="2020-08" db="EMBL/GenBank/DDBJ databases">
        <authorList>
            <person name="Chen M."/>
            <person name="Teng W."/>
            <person name="Zhao L."/>
            <person name="Hu C."/>
            <person name="Zhou Y."/>
            <person name="Han B."/>
            <person name="Song L."/>
            <person name="Shu W."/>
        </authorList>
    </citation>
    <scope>NUCLEOTIDE SEQUENCE</scope>
    <source>
        <strain evidence="2">FACHB-1277</strain>
    </source>
</reference>
<comment type="caution">
    <text evidence="2">The sequence shown here is derived from an EMBL/GenBank/DDBJ whole genome shotgun (WGS) entry which is preliminary data.</text>
</comment>